<proteinExistence type="predicted"/>
<reference evidence="2 3" key="1">
    <citation type="submission" date="2019-01" db="EMBL/GenBank/DDBJ databases">
        <authorList>
            <person name="Sayadi A."/>
        </authorList>
    </citation>
    <scope>NUCLEOTIDE SEQUENCE [LARGE SCALE GENOMIC DNA]</scope>
</reference>
<evidence type="ECO:0000313" key="1">
    <source>
        <dbReference type="EMBL" id="VEN48754.1"/>
    </source>
</evidence>
<dbReference type="PANTHER" id="PTHR10773">
    <property type="entry name" value="DNA-DIRECTED RNA POLYMERASES I, II, AND III SUBUNIT RPABC2"/>
    <property type="match status" value="1"/>
</dbReference>
<protein>
    <submittedName>
        <fullName evidence="2">Uncharacterized protein</fullName>
    </submittedName>
</protein>
<dbReference type="PANTHER" id="PTHR10773:SF19">
    <property type="match status" value="1"/>
</dbReference>
<dbReference type="EMBL" id="CAACVG010011851">
    <property type="protein sequence ID" value="VEN59026.1"/>
    <property type="molecule type" value="Genomic_DNA"/>
</dbReference>
<evidence type="ECO:0000313" key="3">
    <source>
        <dbReference type="Proteomes" id="UP000410492"/>
    </source>
</evidence>
<evidence type="ECO:0000313" key="2">
    <source>
        <dbReference type="EMBL" id="VEN59026.1"/>
    </source>
</evidence>
<dbReference type="AlphaFoldDB" id="A0A653DGP2"/>
<sequence length="554" mass="65311">MYGKNYLGYTRNKSGQVLQNKERQSRHLGPSCSSKKCIKYKNRLCNTITQEERLTIFKKFWNDMSWDQKKIYITSLMEKRETGRKYVNESRRNFSYTYFLRIGDTKKQVCKKMFLSTLGIREWMALNWCSKSQSGMHTSHELVVKERKSLRPLSQKSDEKNKYLNNFFTELPKMPSHYCRQRSAKVYLEYNFSSKANLYRVYVNKCEESNIEHVSYCTFSNTFENLNLSLFSPKKDQCNICVAHKAGNIPESDYTLHIQLKDRARAEKSADKEKAKEGKCLAFVMDVQAVKLCPVNNANKFYFKTRLKVHNFTIYNLKTHHCTNYWWNETEGDLSSSVFTTMIIDHLNEHCDNDLPIVLWSDGCPYQNRNAVLSNALLQYAVNHKKLVIQKYLEPGHTQMECDSVHSLIERKLHNREIELPTDYVKVTREARLKPAPYDVKYMRHSDFRNYDLRNQMAYQSIRPGKKAHDPTVTNLREIHYEPEGKIQIKLQFNDELTDLPQRVVKNPSLMPVFDEKLFTDRLKIAKTKFDHLQELKSTLAAEVQGFYDNLSYE</sequence>
<dbReference type="OrthoDB" id="6652244at2759"/>
<keyword evidence="3" id="KW-1185">Reference proteome</keyword>
<dbReference type="Proteomes" id="UP000410492">
    <property type="component" value="Unassembled WGS sequence"/>
</dbReference>
<gene>
    <name evidence="1" type="ORF">CALMAC_LOCUS10098</name>
    <name evidence="2" type="ORF">CALMAC_LOCUS17197</name>
</gene>
<accession>A0A653DGP2</accession>
<organism evidence="2 3">
    <name type="scientific">Callosobruchus maculatus</name>
    <name type="common">Southern cowpea weevil</name>
    <name type="synonym">Pulse bruchid</name>
    <dbReference type="NCBI Taxonomy" id="64391"/>
    <lineage>
        <taxon>Eukaryota</taxon>
        <taxon>Metazoa</taxon>
        <taxon>Ecdysozoa</taxon>
        <taxon>Arthropoda</taxon>
        <taxon>Hexapoda</taxon>
        <taxon>Insecta</taxon>
        <taxon>Pterygota</taxon>
        <taxon>Neoptera</taxon>
        <taxon>Endopterygota</taxon>
        <taxon>Coleoptera</taxon>
        <taxon>Polyphaga</taxon>
        <taxon>Cucujiformia</taxon>
        <taxon>Chrysomeloidea</taxon>
        <taxon>Chrysomelidae</taxon>
        <taxon>Bruchinae</taxon>
        <taxon>Bruchini</taxon>
        <taxon>Callosobruchus</taxon>
    </lineage>
</organism>
<dbReference type="EMBL" id="CAACVG010008162">
    <property type="protein sequence ID" value="VEN48754.1"/>
    <property type="molecule type" value="Genomic_DNA"/>
</dbReference>
<name>A0A653DGP2_CALMS</name>